<protein>
    <submittedName>
        <fullName evidence="1">Uncharacterized protein</fullName>
    </submittedName>
</protein>
<comment type="caution">
    <text evidence="1">The sequence shown here is derived from an EMBL/GenBank/DDBJ whole genome shotgun (WGS) entry which is preliminary data.</text>
</comment>
<dbReference type="RefSeq" id="WP_379896381.1">
    <property type="nucleotide sequence ID" value="NZ_CBCSCT010000007.1"/>
</dbReference>
<evidence type="ECO:0000313" key="1">
    <source>
        <dbReference type="EMBL" id="MFC5988871.1"/>
    </source>
</evidence>
<evidence type="ECO:0000313" key="2">
    <source>
        <dbReference type="Proteomes" id="UP001596250"/>
    </source>
</evidence>
<name>A0ABW1IV49_9BACL</name>
<proteinExistence type="predicted"/>
<accession>A0ABW1IV49</accession>
<sequence>MTEKNILAYFNTPEEAEGVARKLKALRALDVSIDRFSRYPGEGVQRNMNPITGDFAGLGNLTLDADYSNKSAAILSAADPSASGMSDGGQGGPTGKDILLTAVMPEETFHQALEVCRQAGAQL</sequence>
<organism evidence="1 2">
    <name type="scientific">Marinicrinis lubricantis</name>
    <dbReference type="NCBI Taxonomy" id="2086470"/>
    <lineage>
        <taxon>Bacteria</taxon>
        <taxon>Bacillati</taxon>
        <taxon>Bacillota</taxon>
        <taxon>Bacilli</taxon>
        <taxon>Bacillales</taxon>
        <taxon>Paenibacillaceae</taxon>
    </lineage>
</organism>
<dbReference type="Proteomes" id="UP001596250">
    <property type="component" value="Unassembled WGS sequence"/>
</dbReference>
<gene>
    <name evidence="1" type="ORF">ACFPXP_20910</name>
</gene>
<dbReference type="EMBL" id="JBHSQV010000185">
    <property type="protein sequence ID" value="MFC5988871.1"/>
    <property type="molecule type" value="Genomic_DNA"/>
</dbReference>
<reference evidence="2" key="1">
    <citation type="journal article" date="2019" name="Int. J. Syst. Evol. Microbiol.">
        <title>The Global Catalogue of Microorganisms (GCM) 10K type strain sequencing project: providing services to taxonomists for standard genome sequencing and annotation.</title>
        <authorList>
            <consortium name="The Broad Institute Genomics Platform"/>
            <consortium name="The Broad Institute Genome Sequencing Center for Infectious Disease"/>
            <person name="Wu L."/>
            <person name="Ma J."/>
        </authorList>
    </citation>
    <scope>NUCLEOTIDE SEQUENCE [LARGE SCALE GENOMIC DNA]</scope>
    <source>
        <strain evidence="2">CCM 8749</strain>
    </source>
</reference>
<keyword evidence="2" id="KW-1185">Reference proteome</keyword>